<protein>
    <submittedName>
        <fullName evidence="2">DUF2268 domain-containing protein</fullName>
    </submittedName>
</protein>
<dbReference type="InterPro" id="IPR018728">
    <property type="entry name" value="DUF2268"/>
</dbReference>
<gene>
    <name evidence="2" type="ORF">J1899_07500</name>
</gene>
<accession>A0ABX8FFU5</accession>
<name>A0ABX8FFU5_9BACI</name>
<proteinExistence type="predicted"/>
<dbReference type="Proteomes" id="UP000679247">
    <property type="component" value="Chromosome"/>
</dbReference>
<dbReference type="RefSeq" id="WP_214478270.1">
    <property type="nucleotide sequence ID" value="NZ_CP071709.1"/>
</dbReference>
<evidence type="ECO:0000313" key="3">
    <source>
        <dbReference type="Proteomes" id="UP000679247"/>
    </source>
</evidence>
<evidence type="ECO:0000259" key="1">
    <source>
        <dbReference type="Pfam" id="PF10026"/>
    </source>
</evidence>
<feature type="domain" description="DUF2268" evidence="1">
    <location>
        <begin position="41"/>
        <end position="231"/>
    </location>
</feature>
<reference evidence="2 3" key="1">
    <citation type="submission" date="2021-03" db="EMBL/GenBank/DDBJ databases">
        <title>The first data on the complete genome of the tetrodotoxin-producing bacterium.</title>
        <authorList>
            <person name="Melnikova D.I."/>
            <person name="Nijland R."/>
            <person name="Magarlamov T.Y."/>
        </authorList>
    </citation>
    <scope>NUCLEOTIDE SEQUENCE [LARGE SCALE GENOMIC DNA]</scope>
    <source>
        <strain evidence="2 3">1839</strain>
    </source>
</reference>
<dbReference type="Pfam" id="PF10026">
    <property type="entry name" value="DUF2268"/>
    <property type="match status" value="1"/>
</dbReference>
<organism evidence="2 3">
    <name type="scientific">Cytobacillus gottheilii</name>
    <dbReference type="NCBI Taxonomy" id="859144"/>
    <lineage>
        <taxon>Bacteria</taxon>
        <taxon>Bacillati</taxon>
        <taxon>Bacillota</taxon>
        <taxon>Bacilli</taxon>
        <taxon>Bacillales</taxon>
        <taxon>Bacillaceae</taxon>
        <taxon>Cytobacillus</taxon>
    </lineage>
</organism>
<keyword evidence="3" id="KW-1185">Reference proteome</keyword>
<dbReference type="EMBL" id="CP071709">
    <property type="protein sequence ID" value="QVY62882.1"/>
    <property type="molecule type" value="Genomic_DNA"/>
</dbReference>
<evidence type="ECO:0000313" key="2">
    <source>
        <dbReference type="EMBL" id="QVY62882.1"/>
    </source>
</evidence>
<sequence>MPLFHEDEPEKLYQYLKSFGMYTPNRKTYDYVQKLQKQDVWLQVNELFKMYQRKWNGPDIPIYIFPVEARQSLFVRHQLGKSGVSFKDKVFLFLSPAEDPKELEALFVHEYHHVCRMNKLKKAVSEFTLLDSIVLEGLAEHTVKICCGEDYVSDWCTYYTEKEIEAYWKQFIKPYLTKKKKERLHDHVLFGKRNVPDMLGYAAGYVIICKYAENNQITLLDSLTKPADKFISAWNADTEAFE</sequence>